<sequence length="78" mass="8632">MYLLLGKNLAMPAAGGAIASCTKALEVRNDKCFRRVTEAVHERSPTMDEKKHSVFLGEGYTRSPRYTSLVPPSNVIFC</sequence>
<keyword evidence="1" id="KW-0614">Plasmid</keyword>
<accession>A0A2K8T6T7</accession>
<organism evidence="1 2">
    <name type="scientific">Nostoc flagelliforme CCNUN1</name>
    <dbReference type="NCBI Taxonomy" id="2038116"/>
    <lineage>
        <taxon>Bacteria</taxon>
        <taxon>Bacillati</taxon>
        <taxon>Cyanobacteriota</taxon>
        <taxon>Cyanophyceae</taxon>
        <taxon>Nostocales</taxon>
        <taxon>Nostocaceae</taxon>
        <taxon>Nostoc</taxon>
    </lineage>
</organism>
<gene>
    <name evidence="1" type="ORF">COO91_09534</name>
</gene>
<dbReference type="RefSeq" id="WP_157816891.1">
    <property type="nucleotide sequence ID" value="NZ_CAWNNC010000006.1"/>
</dbReference>
<evidence type="ECO:0000313" key="2">
    <source>
        <dbReference type="Proteomes" id="UP000232003"/>
    </source>
</evidence>
<dbReference type="EMBL" id="CP024790">
    <property type="protein sequence ID" value="AUB43359.1"/>
    <property type="molecule type" value="Genomic_DNA"/>
</dbReference>
<dbReference type="AlphaFoldDB" id="A0A2K8T6T7"/>
<dbReference type="PROSITE" id="PS51257">
    <property type="entry name" value="PROKAR_LIPOPROTEIN"/>
    <property type="match status" value="1"/>
</dbReference>
<name>A0A2K8T6T7_9NOSO</name>
<reference evidence="1 2" key="1">
    <citation type="submission" date="2017-11" db="EMBL/GenBank/DDBJ databases">
        <title>Complete genome of a free-living desiccation-tolerant cyanobacterium and its photosynthetic adaptation to extreme terrestrial habitat.</title>
        <authorList>
            <person name="Shang J."/>
        </authorList>
    </citation>
    <scope>NUCLEOTIDE SEQUENCE [LARGE SCALE GENOMIC DNA]</scope>
    <source>
        <strain evidence="1 2">CCNUN1</strain>
        <plasmid evidence="2">pnfsy05</plasmid>
    </source>
</reference>
<keyword evidence="2" id="KW-1185">Reference proteome</keyword>
<evidence type="ECO:0000313" key="1">
    <source>
        <dbReference type="EMBL" id="AUB43359.1"/>
    </source>
</evidence>
<protein>
    <submittedName>
        <fullName evidence="1">Uncharacterized protein</fullName>
    </submittedName>
</protein>
<dbReference type="KEGG" id="nfl:COO91_09534"/>
<geneLocation type="plasmid" evidence="2">
    <name>pnfsy05</name>
</geneLocation>
<proteinExistence type="predicted"/>
<dbReference type="Proteomes" id="UP000232003">
    <property type="component" value="Plasmid pNFSY05"/>
</dbReference>